<comment type="caution">
    <text evidence="1">The sequence shown here is derived from an EMBL/GenBank/DDBJ whole genome shotgun (WGS) entry which is preliminary data.</text>
</comment>
<organism evidence="1 2">
    <name type="scientific">Datura stramonium</name>
    <name type="common">Jimsonweed</name>
    <name type="synonym">Common thornapple</name>
    <dbReference type="NCBI Taxonomy" id="4076"/>
    <lineage>
        <taxon>Eukaryota</taxon>
        <taxon>Viridiplantae</taxon>
        <taxon>Streptophyta</taxon>
        <taxon>Embryophyta</taxon>
        <taxon>Tracheophyta</taxon>
        <taxon>Spermatophyta</taxon>
        <taxon>Magnoliopsida</taxon>
        <taxon>eudicotyledons</taxon>
        <taxon>Gunneridae</taxon>
        <taxon>Pentapetalae</taxon>
        <taxon>asterids</taxon>
        <taxon>lamiids</taxon>
        <taxon>Solanales</taxon>
        <taxon>Solanaceae</taxon>
        <taxon>Solanoideae</taxon>
        <taxon>Datureae</taxon>
        <taxon>Datura</taxon>
    </lineage>
</organism>
<name>A0ABS8WK33_DATST</name>
<reference evidence="1 2" key="1">
    <citation type="journal article" date="2021" name="BMC Genomics">
        <title>Datura genome reveals duplications of psychoactive alkaloid biosynthetic genes and high mutation rate following tissue culture.</title>
        <authorList>
            <person name="Rajewski A."/>
            <person name="Carter-House D."/>
            <person name="Stajich J."/>
            <person name="Litt A."/>
        </authorList>
    </citation>
    <scope>NUCLEOTIDE SEQUENCE [LARGE SCALE GENOMIC DNA]</scope>
    <source>
        <strain evidence="1">AR-01</strain>
    </source>
</reference>
<sequence length="165" mass="18082">MTVDAEPNHEGIHIEVLLRAEASNIAGVGTNSLEATPAELAPQGVVSSTTSPCTASTAPCKAIAALGAPSGMFLLTWENFTNIVVKDERENKLSIDPFVLPIFKVEELAEAKDGPSFQKTARQSKDQRRLNKTLKKLMVEDADRLYKRWSLNQMKNESLAELLTN</sequence>
<evidence type="ECO:0000313" key="1">
    <source>
        <dbReference type="EMBL" id="MCE3050476.1"/>
    </source>
</evidence>
<dbReference type="EMBL" id="JACEIK010007616">
    <property type="protein sequence ID" value="MCE3050476.1"/>
    <property type="molecule type" value="Genomic_DNA"/>
</dbReference>
<dbReference type="Proteomes" id="UP000823775">
    <property type="component" value="Unassembled WGS sequence"/>
</dbReference>
<proteinExistence type="predicted"/>
<protein>
    <submittedName>
        <fullName evidence="1">Uncharacterized protein</fullName>
    </submittedName>
</protein>
<keyword evidence="2" id="KW-1185">Reference proteome</keyword>
<accession>A0ABS8WK33</accession>
<evidence type="ECO:0000313" key="2">
    <source>
        <dbReference type="Proteomes" id="UP000823775"/>
    </source>
</evidence>
<gene>
    <name evidence="1" type="ORF">HAX54_047310</name>
</gene>